<keyword evidence="1" id="KW-1133">Transmembrane helix</keyword>
<feature type="transmembrane region" description="Helical" evidence="1">
    <location>
        <begin position="26"/>
        <end position="50"/>
    </location>
</feature>
<dbReference type="Proteomes" id="UP000298663">
    <property type="component" value="Unassembled WGS sequence"/>
</dbReference>
<evidence type="ECO:0000313" key="2">
    <source>
        <dbReference type="EMBL" id="TKR94469.1"/>
    </source>
</evidence>
<dbReference type="EMBL" id="AZBU02000002">
    <property type="protein sequence ID" value="TKR94469.1"/>
    <property type="molecule type" value="Genomic_DNA"/>
</dbReference>
<keyword evidence="1" id="KW-0812">Transmembrane</keyword>
<dbReference type="AlphaFoldDB" id="A0A4U5PDE4"/>
<organism evidence="2 3">
    <name type="scientific">Steinernema carpocapsae</name>
    <name type="common">Entomopathogenic nematode</name>
    <dbReference type="NCBI Taxonomy" id="34508"/>
    <lineage>
        <taxon>Eukaryota</taxon>
        <taxon>Metazoa</taxon>
        <taxon>Ecdysozoa</taxon>
        <taxon>Nematoda</taxon>
        <taxon>Chromadorea</taxon>
        <taxon>Rhabditida</taxon>
        <taxon>Tylenchina</taxon>
        <taxon>Panagrolaimomorpha</taxon>
        <taxon>Strongyloidoidea</taxon>
        <taxon>Steinernematidae</taxon>
        <taxon>Steinernema</taxon>
    </lineage>
</organism>
<gene>
    <name evidence="2" type="ORF">L596_008745</name>
</gene>
<feature type="transmembrane region" description="Helical" evidence="1">
    <location>
        <begin position="62"/>
        <end position="81"/>
    </location>
</feature>
<reference evidence="2 3" key="1">
    <citation type="journal article" date="2015" name="Genome Biol.">
        <title>Comparative genomics of Steinernema reveals deeply conserved gene regulatory networks.</title>
        <authorList>
            <person name="Dillman A.R."/>
            <person name="Macchietto M."/>
            <person name="Porter C.F."/>
            <person name="Rogers A."/>
            <person name="Williams B."/>
            <person name="Antoshechkin I."/>
            <person name="Lee M.M."/>
            <person name="Goodwin Z."/>
            <person name="Lu X."/>
            <person name="Lewis E.E."/>
            <person name="Goodrich-Blair H."/>
            <person name="Stock S.P."/>
            <person name="Adams B.J."/>
            <person name="Sternberg P.W."/>
            <person name="Mortazavi A."/>
        </authorList>
    </citation>
    <scope>NUCLEOTIDE SEQUENCE [LARGE SCALE GENOMIC DNA]</scope>
    <source>
        <strain evidence="2 3">ALL</strain>
    </source>
</reference>
<accession>A0A4U5PDE4</accession>
<evidence type="ECO:0000256" key="1">
    <source>
        <dbReference type="SAM" id="Phobius"/>
    </source>
</evidence>
<keyword evidence="1" id="KW-0472">Membrane</keyword>
<proteinExistence type="predicted"/>
<keyword evidence="3" id="KW-1185">Reference proteome</keyword>
<evidence type="ECO:0000313" key="3">
    <source>
        <dbReference type="Proteomes" id="UP000298663"/>
    </source>
</evidence>
<comment type="caution">
    <text evidence="2">The sequence shown here is derived from an EMBL/GenBank/DDBJ whole genome shotgun (WGS) entry which is preliminary data.</text>
</comment>
<reference evidence="2 3" key="2">
    <citation type="journal article" date="2019" name="G3 (Bethesda)">
        <title>Hybrid Assembly of the Genome of the Entomopathogenic Nematode Steinernema carpocapsae Identifies the X-Chromosome.</title>
        <authorList>
            <person name="Serra L."/>
            <person name="Macchietto M."/>
            <person name="Macias-Munoz A."/>
            <person name="McGill C.J."/>
            <person name="Rodriguez I.M."/>
            <person name="Rodriguez B."/>
            <person name="Murad R."/>
            <person name="Mortazavi A."/>
        </authorList>
    </citation>
    <scope>NUCLEOTIDE SEQUENCE [LARGE SCALE GENOMIC DNA]</scope>
    <source>
        <strain evidence="2 3">ALL</strain>
    </source>
</reference>
<feature type="transmembrane region" description="Helical" evidence="1">
    <location>
        <begin position="157"/>
        <end position="177"/>
    </location>
</feature>
<sequence length="196" mass="22613">MLTLLFSIFSAKILWSRFNLKSARTLVLYNFVVFAYSLFHTIYNFGLTMIPYFYSDLMKPNFDFLSDLILVNVVIDLAAILERSVTLAGALLAVDRTILIMFPATYKHKRTSIYIVYVFAFITAANLGFVVIFEIVVPVIQGQTTFVAVQYFYYYQYVHPLIFGVDVIFHTIFCLLYRRLLKAISTVTVLTRNVSL</sequence>
<name>A0A4U5PDE4_STECR</name>
<protein>
    <submittedName>
        <fullName evidence="2">Uncharacterized protein</fullName>
    </submittedName>
</protein>
<feature type="transmembrane region" description="Helical" evidence="1">
    <location>
        <begin position="113"/>
        <end position="137"/>
    </location>
</feature>